<dbReference type="InterPro" id="IPR013324">
    <property type="entry name" value="RNA_pol_sigma_r3/r4-like"/>
</dbReference>
<evidence type="ECO:0000313" key="3">
    <source>
        <dbReference type="Proteomes" id="UP000295620"/>
    </source>
</evidence>
<dbReference type="GO" id="GO:0000428">
    <property type="term" value="C:DNA-directed RNA polymerase complex"/>
    <property type="evidence" value="ECO:0007669"/>
    <property type="project" value="UniProtKB-KW"/>
</dbReference>
<proteinExistence type="predicted"/>
<dbReference type="Gene3D" id="1.10.1740.10">
    <property type="match status" value="1"/>
</dbReference>
<keyword evidence="3" id="KW-1185">Reference proteome</keyword>
<dbReference type="InterPro" id="IPR036388">
    <property type="entry name" value="WH-like_DNA-bd_sf"/>
</dbReference>
<evidence type="ECO:0000259" key="1">
    <source>
        <dbReference type="Pfam" id="PF04545"/>
    </source>
</evidence>
<dbReference type="AlphaFoldDB" id="A0A4R6SZK9"/>
<dbReference type="Pfam" id="PF04545">
    <property type="entry name" value="Sigma70_r4"/>
    <property type="match status" value="1"/>
</dbReference>
<evidence type="ECO:0000313" key="2">
    <source>
        <dbReference type="EMBL" id="TDQ11896.1"/>
    </source>
</evidence>
<dbReference type="OrthoDB" id="796306at2"/>
<name>A0A4R6SZK9_9SPHI</name>
<dbReference type="GO" id="GO:0003700">
    <property type="term" value="F:DNA-binding transcription factor activity"/>
    <property type="evidence" value="ECO:0007669"/>
    <property type="project" value="InterPro"/>
</dbReference>
<organism evidence="2 3">
    <name type="scientific">Pedobacter metabolipauper</name>
    <dbReference type="NCBI Taxonomy" id="425513"/>
    <lineage>
        <taxon>Bacteria</taxon>
        <taxon>Pseudomonadati</taxon>
        <taxon>Bacteroidota</taxon>
        <taxon>Sphingobacteriia</taxon>
        <taxon>Sphingobacteriales</taxon>
        <taxon>Sphingobacteriaceae</taxon>
        <taxon>Pedobacter</taxon>
    </lineage>
</organism>
<comment type="caution">
    <text evidence="2">The sequence shown here is derived from an EMBL/GenBank/DDBJ whole genome shotgun (WGS) entry which is preliminary data.</text>
</comment>
<dbReference type="GO" id="GO:0006352">
    <property type="term" value="P:DNA-templated transcription initiation"/>
    <property type="evidence" value="ECO:0007669"/>
    <property type="project" value="InterPro"/>
</dbReference>
<reference evidence="2 3" key="1">
    <citation type="submission" date="2019-03" db="EMBL/GenBank/DDBJ databases">
        <title>Genomic Encyclopedia of Archaeal and Bacterial Type Strains, Phase II (KMG-II): from individual species to whole genera.</title>
        <authorList>
            <person name="Goeker M."/>
        </authorList>
    </citation>
    <scope>NUCLEOTIDE SEQUENCE [LARGE SCALE GENOMIC DNA]</scope>
    <source>
        <strain evidence="2 3">DSM 19035</strain>
    </source>
</reference>
<dbReference type="Proteomes" id="UP000295620">
    <property type="component" value="Unassembled WGS sequence"/>
</dbReference>
<dbReference type="Gene3D" id="1.10.10.10">
    <property type="entry name" value="Winged helix-like DNA-binding domain superfamily/Winged helix DNA-binding domain"/>
    <property type="match status" value="1"/>
</dbReference>
<accession>A0A4R6SZK9</accession>
<keyword evidence="2" id="KW-0804">Transcription</keyword>
<feature type="domain" description="RNA polymerase sigma-70 region 4" evidence="1">
    <location>
        <begin position="106"/>
        <end position="154"/>
    </location>
</feature>
<dbReference type="EMBL" id="SNYC01000003">
    <property type="protein sequence ID" value="TDQ11896.1"/>
    <property type="molecule type" value="Genomic_DNA"/>
</dbReference>
<dbReference type="RefSeq" id="WP_133574931.1">
    <property type="nucleotide sequence ID" value="NZ_SNYC01000003.1"/>
</dbReference>
<dbReference type="InterPro" id="IPR007630">
    <property type="entry name" value="RNA_pol_sigma70_r4"/>
</dbReference>
<gene>
    <name evidence="2" type="ORF">ATK78_1026</name>
</gene>
<keyword evidence="2" id="KW-0240">DNA-directed RNA polymerase</keyword>
<dbReference type="SUPFAM" id="SSF88659">
    <property type="entry name" value="Sigma3 and sigma4 domains of RNA polymerase sigma factors"/>
    <property type="match status" value="1"/>
</dbReference>
<sequence length="158" mass="18390">MPKLSIQDLVRNKQISIRRIYDKYADSMLGYVYEVVKDRKLAEEYLVEIFCDISTHFDDNDLEENINWSKLQRFAKNKLQAFNDTIKLSDPGTVAVTVHNSSNMYLDKLTDEQRLVFCAAYYYGKSVISISEELSIPKEQVQKTLKDAFSIIRKTSEN</sequence>
<protein>
    <submittedName>
        <fullName evidence="2">DNA-directed RNA polymerase specialized sigma24 family protein</fullName>
    </submittedName>
</protein>